<organism evidence="1 2">
    <name type="scientific">Heliomicrobium undosum</name>
    <dbReference type="NCBI Taxonomy" id="121734"/>
    <lineage>
        <taxon>Bacteria</taxon>
        <taxon>Bacillati</taxon>
        <taxon>Bacillota</taxon>
        <taxon>Clostridia</taxon>
        <taxon>Eubacteriales</taxon>
        <taxon>Heliobacteriaceae</taxon>
        <taxon>Heliomicrobium</taxon>
    </lineage>
</organism>
<proteinExistence type="predicted"/>
<dbReference type="AlphaFoldDB" id="A0A845L3D1"/>
<dbReference type="EMBL" id="WXEY01000004">
    <property type="protein sequence ID" value="MZP29354.1"/>
    <property type="molecule type" value="Genomic_DNA"/>
</dbReference>
<sequence length="74" mass="8138">MPPVKPCPPVGDTPRKGLDYARLLTAVQRHRLLPAEMMLRRLEAHLNENVAGASATEWFEATAMQGKTARPEGS</sequence>
<evidence type="ECO:0000313" key="1">
    <source>
        <dbReference type="EMBL" id="MZP29354.1"/>
    </source>
</evidence>
<reference evidence="1 2" key="1">
    <citation type="submission" date="2020-01" db="EMBL/GenBank/DDBJ databases">
        <title>Whole-genome sequence of Heliobacterium undosum DSM 13378.</title>
        <authorList>
            <person name="Kyndt J.A."/>
            <person name="Meyer T.E."/>
        </authorList>
    </citation>
    <scope>NUCLEOTIDE SEQUENCE [LARGE SCALE GENOMIC DNA]</scope>
    <source>
        <strain evidence="1 2">DSM 13378</strain>
    </source>
</reference>
<dbReference type="OrthoDB" id="5507507at2"/>
<evidence type="ECO:0000313" key="2">
    <source>
        <dbReference type="Proteomes" id="UP000463470"/>
    </source>
</evidence>
<dbReference type="RefSeq" id="WP_161256601.1">
    <property type="nucleotide sequence ID" value="NZ_WXEY01000004.1"/>
</dbReference>
<dbReference type="Proteomes" id="UP000463470">
    <property type="component" value="Unassembled WGS sequence"/>
</dbReference>
<protein>
    <submittedName>
        <fullName evidence="1">Uncharacterized protein</fullName>
    </submittedName>
</protein>
<keyword evidence="2" id="KW-1185">Reference proteome</keyword>
<gene>
    <name evidence="1" type="ORF">GTO91_06495</name>
</gene>
<accession>A0A845L3D1</accession>
<comment type="caution">
    <text evidence="1">The sequence shown here is derived from an EMBL/GenBank/DDBJ whole genome shotgun (WGS) entry which is preliminary data.</text>
</comment>
<name>A0A845L3D1_9FIRM</name>